<feature type="region of interest" description="Disordered" evidence="1">
    <location>
        <begin position="156"/>
        <end position="208"/>
    </location>
</feature>
<feature type="compositionally biased region" description="Polar residues" evidence="1">
    <location>
        <begin position="361"/>
        <end position="371"/>
    </location>
</feature>
<sequence>MQSFKKGSSNSTTSTANSPRVPLSREEERNLRTLASQTQSFKNPFDERDNVLKEKENADEDLVEFSSQEKLTKDGSKPQGTKQNTTTGGDKLDKQVVEEYCGKYSENYAFYCLDVVAGAESSGGIDKTATAGLKDHLEKFCPSYDDNCPQEAAKLKSSFDSKAGPEVSKQAKSTNEKESSFLFPKETSTSSPTLLAPSEISSSGSPAASFPDLLKSSIEEEKLKELKKRRPCTPDCNRRIWKHCTAECKCDYSYPAVQRFCNPPPLPFFLNTCRLWYEGCPKYEGYHYASQFVYSKAEKGKVLPGRPAPTQAIAPYGPIDAGRLGKPTARAADDPRPSASALLSAIRHSKHEEHTGHNRSQHTPAHSSSSNNDDKKAWFQSNRAAQVPIIPSDSGLAASRTIQDFDAYTDTKGVLHRPRSTSPFTKPGLWEANPADPHNRDHANKWWYAPSSVGADWLSGQVTWGGHWAVPAAGVGGTAGYSAIHFPTVGTFLNIADDYD</sequence>
<evidence type="ECO:0000313" key="3">
    <source>
        <dbReference type="WBParaSite" id="jg15086"/>
    </source>
</evidence>
<protein>
    <submittedName>
        <fullName evidence="3">Uncharacterized protein</fullName>
    </submittedName>
</protein>
<feature type="region of interest" description="Disordered" evidence="1">
    <location>
        <begin position="305"/>
        <end position="375"/>
    </location>
</feature>
<keyword evidence="2" id="KW-1185">Reference proteome</keyword>
<name>A0A915D214_9BILA</name>
<dbReference type="WBParaSite" id="jg15086">
    <property type="protein sequence ID" value="jg15086"/>
    <property type="gene ID" value="jg15086"/>
</dbReference>
<proteinExistence type="predicted"/>
<dbReference type="GO" id="GO:0005112">
    <property type="term" value="F:Notch binding"/>
    <property type="evidence" value="ECO:0007669"/>
    <property type="project" value="TreeGrafter"/>
</dbReference>
<evidence type="ECO:0000256" key="1">
    <source>
        <dbReference type="SAM" id="MobiDB-lite"/>
    </source>
</evidence>
<feature type="compositionally biased region" description="Low complexity" evidence="1">
    <location>
        <begin position="8"/>
        <end position="18"/>
    </location>
</feature>
<reference evidence="3" key="1">
    <citation type="submission" date="2022-11" db="UniProtKB">
        <authorList>
            <consortium name="WormBaseParasite"/>
        </authorList>
    </citation>
    <scope>IDENTIFICATION</scope>
</reference>
<dbReference type="PANTHER" id="PTHR35015">
    <property type="entry name" value="PROTEIN CBR-OSM-7-RELATED"/>
    <property type="match status" value="1"/>
</dbReference>
<feature type="compositionally biased region" description="Polar residues" evidence="1">
    <location>
        <begin position="33"/>
        <end position="42"/>
    </location>
</feature>
<accession>A0A915D214</accession>
<dbReference type="GO" id="GO:0005615">
    <property type="term" value="C:extracellular space"/>
    <property type="evidence" value="ECO:0007669"/>
    <property type="project" value="TreeGrafter"/>
</dbReference>
<organism evidence="2 3">
    <name type="scientific">Ditylenchus dipsaci</name>
    <dbReference type="NCBI Taxonomy" id="166011"/>
    <lineage>
        <taxon>Eukaryota</taxon>
        <taxon>Metazoa</taxon>
        <taxon>Ecdysozoa</taxon>
        <taxon>Nematoda</taxon>
        <taxon>Chromadorea</taxon>
        <taxon>Rhabditida</taxon>
        <taxon>Tylenchina</taxon>
        <taxon>Tylenchomorpha</taxon>
        <taxon>Sphaerularioidea</taxon>
        <taxon>Anguinidae</taxon>
        <taxon>Anguininae</taxon>
        <taxon>Ditylenchus</taxon>
    </lineage>
</organism>
<dbReference type="Proteomes" id="UP000887574">
    <property type="component" value="Unplaced"/>
</dbReference>
<dbReference type="InterPro" id="IPR053124">
    <property type="entry name" value="Notch_signaling_modulators"/>
</dbReference>
<feature type="compositionally biased region" description="Low complexity" evidence="1">
    <location>
        <begin position="187"/>
        <end position="208"/>
    </location>
</feature>
<feature type="compositionally biased region" description="Polar residues" evidence="1">
    <location>
        <begin position="78"/>
        <end position="88"/>
    </location>
</feature>
<dbReference type="GO" id="GO:0045747">
    <property type="term" value="P:positive regulation of Notch signaling pathway"/>
    <property type="evidence" value="ECO:0007669"/>
    <property type="project" value="TreeGrafter"/>
</dbReference>
<feature type="compositionally biased region" description="Basic and acidic residues" evidence="1">
    <location>
        <begin position="44"/>
        <end position="56"/>
    </location>
</feature>
<dbReference type="AlphaFoldDB" id="A0A915D214"/>
<evidence type="ECO:0000313" key="2">
    <source>
        <dbReference type="Proteomes" id="UP000887574"/>
    </source>
</evidence>
<feature type="region of interest" description="Disordered" evidence="1">
    <location>
        <begin position="1"/>
        <end position="92"/>
    </location>
</feature>
<dbReference type="PANTHER" id="PTHR35015:SF2">
    <property type="entry name" value="DELTA AND OSM-11 HOMOLOG PROTEIN 1"/>
    <property type="match status" value="1"/>
</dbReference>